<keyword evidence="8" id="KW-1185">Reference proteome</keyword>
<evidence type="ECO:0000313" key="8">
    <source>
        <dbReference type="Proteomes" id="UP000256977"/>
    </source>
</evidence>
<feature type="domain" description="HTH araC/xylS-type" evidence="5">
    <location>
        <begin position="431"/>
        <end position="529"/>
    </location>
</feature>
<dbReference type="InterPro" id="IPR018060">
    <property type="entry name" value="HTH_AraC"/>
</dbReference>
<evidence type="ECO:0000259" key="6">
    <source>
        <dbReference type="PROSITE" id="PS50110"/>
    </source>
</evidence>
<sequence length="531" mass="60811">MFRVMLIDDDVPMLRYLQKMLAWEEIGCQISGAVHSSVKALKQFDEIRPHLVITDIGLPQMDGIKLAEEFRRKQPEVRIVFLTCHEDFHYAQQAVQLKADDYLIKDELTADKLEASVKKSIRLARAMADHEVQLSYREEVERHKDVLKRTFLRQLEADRGEGIAMDMGRKLGIEWRHSEFIVGLGYMDLASLSGQYRLEDVELLKYAWYNIALEVLEQTGSASVFMDDPTRLVLIGNYKRDLAVNPSERMESALAELQDKTRTFLKLDTRYEISGLFSGVQSLPVVLKKLRSELGAHYYDGNRGRAIAGFTGEAYKAEGESVSLREKRDAMLAAFERGDEREVAELIAEAAEHARDSRMPAAQWTASCSEAIRLLEDESGDALPDQEQEMFHSLLRHTSRWEETTRLTLDRATALVRLRSAPAALPEPKLKAIDQYILNHLTEHISSVTMANKLYLNPSYFSRYFKKLTGLNFIDYAHGFKMKLAMQMLRSKEETVELVSMKLGYSDRTYFSKVFKKYNGMTPGEYKAGLK</sequence>
<dbReference type="PROSITE" id="PS01124">
    <property type="entry name" value="HTH_ARAC_FAMILY_2"/>
    <property type="match status" value="1"/>
</dbReference>
<dbReference type="EMBL" id="QRDZ01000034">
    <property type="protein sequence ID" value="RED58184.1"/>
    <property type="molecule type" value="Genomic_DNA"/>
</dbReference>
<dbReference type="GO" id="GO:0000160">
    <property type="term" value="P:phosphorelay signal transduction system"/>
    <property type="evidence" value="ECO:0007669"/>
    <property type="project" value="InterPro"/>
</dbReference>
<feature type="modified residue" description="4-aspartylphosphate" evidence="4">
    <location>
        <position position="55"/>
    </location>
</feature>
<keyword evidence="3" id="KW-0804">Transcription</keyword>
<dbReference type="SUPFAM" id="SSF52172">
    <property type="entry name" value="CheY-like"/>
    <property type="match status" value="1"/>
</dbReference>
<evidence type="ECO:0000313" key="7">
    <source>
        <dbReference type="EMBL" id="RED58184.1"/>
    </source>
</evidence>
<keyword evidence="4" id="KW-0597">Phosphoprotein</keyword>
<dbReference type="Gene3D" id="1.10.10.60">
    <property type="entry name" value="Homeodomain-like"/>
    <property type="match status" value="2"/>
</dbReference>
<organism evidence="7 8">
    <name type="scientific">Cohnella phaseoli</name>
    <dbReference type="NCBI Taxonomy" id="456490"/>
    <lineage>
        <taxon>Bacteria</taxon>
        <taxon>Bacillati</taxon>
        <taxon>Bacillota</taxon>
        <taxon>Bacilli</taxon>
        <taxon>Bacillales</taxon>
        <taxon>Paenibacillaceae</taxon>
        <taxon>Cohnella</taxon>
    </lineage>
</organism>
<dbReference type="InterPro" id="IPR011006">
    <property type="entry name" value="CheY-like_superfamily"/>
</dbReference>
<gene>
    <name evidence="7" type="ORF">DFP98_13426</name>
</gene>
<dbReference type="InterPro" id="IPR009057">
    <property type="entry name" value="Homeodomain-like_sf"/>
</dbReference>
<dbReference type="PANTHER" id="PTHR43280:SF2">
    <property type="entry name" value="HTH-TYPE TRANSCRIPTIONAL REGULATOR EXSA"/>
    <property type="match status" value="1"/>
</dbReference>
<dbReference type="SMART" id="SM00448">
    <property type="entry name" value="REC"/>
    <property type="match status" value="1"/>
</dbReference>
<dbReference type="Pfam" id="PF00072">
    <property type="entry name" value="Response_reg"/>
    <property type="match status" value="1"/>
</dbReference>
<dbReference type="Gene3D" id="3.40.50.2300">
    <property type="match status" value="1"/>
</dbReference>
<keyword evidence="1" id="KW-0805">Transcription regulation</keyword>
<dbReference type="InterPro" id="IPR001789">
    <property type="entry name" value="Sig_transdc_resp-reg_receiver"/>
</dbReference>
<name>A0A3D9I8S1_9BACL</name>
<dbReference type="AlphaFoldDB" id="A0A3D9I8S1"/>
<dbReference type="CDD" id="cd17536">
    <property type="entry name" value="REC_YesN-like"/>
    <property type="match status" value="1"/>
</dbReference>
<dbReference type="PANTHER" id="PTHR43280">
    <property type="entry name" value="ARAC-FAMILY TRANSCRIPTIONAL REGULATOR"/>
    <property type="match status" value="1"/>
</dbReference>
<reference evidence="7 8" key="1">
    <citation type="submission" date="2018-07" db="EMBL/GenBank/DDBJ databases">
        <title>Genomic Encyclopedia of Type Strains, Phase III (KMG-III): the genomes of soil and plant-associated and newly described type strains.</title>
        <authorList>
            <person name="Whitman W."/>
        </authorList>
    </citation>
    <scope>NUCLEOTIDE SEQUENCE [LARGE SCALE GENOMIC DNA]</scope>
    <source>
        <strain evidence="7 8">CECT 7287</strain>
    </source>
</reference>
<dbReference type="SMART" id="SM00342">
    <property type="entry name" value="HTH_ARAC"/>
    <property type="match status" value="1"/>
</dbReference>
<evidence type="ECO:0000256" key="2">
    <source>
        <dbReference type="ARBA" id="ARBA00023125"/>
    </source>
</evidence>
<dbReference type="PRINTS" id="PR00032">
    <property type="entry name" value="HTHARAC"/>
</dbReference>
<dbReference type="PROSITE" id="PS50110">
    <property type="entry name" value="RESPONSE_REGULATORY"/>
    <property type="match status" value="1"/>
</dbReference>
<dbReference type="RefSeq" id="WP_116064552.1">
    <property type="nucleotide sequence ID" value="NZ_QRDZ01000034.1"/>
</dbReference>
<dbReference type="Pfam" id="PF12833">
    <property type="entry name" value="HTH_18"/>
    <property type="match status" value="1"/>
</dbReference>
<evidence type="ECO:0000256" key="3">
    <source>
        <dbReference type="ARBA" id="ARBA00023163"/>
    </source>
</evidence>
<evidence type="ECO:0000256" key="1">
    <source>
        <dbReference type="ARBA" id="ARBA00023015"/>
    </source>
</evidence>
<proteinExistence type="predicted"/>
<protein>
    <submittedName>
        <fullName evidence="7">Two-component system response regulator YesN</fullName>
    </submittedName>
</protein>
<dbReference type="SUPFAM" id="SSF46689">
    <property type="entry name" value="Homeodomain-like"/>
    <property type="match status" value="2"/>
</dbReference>
<dbReference type="GO" id="GO:0003700">
    <property type="term" value="F:DNA-binding transcription factor activity"/>
    <property type="evidence" value="ECO:0007669"/>
    <property type="project" value="InterPro"/>
</dbReference>
<dbReference type="InterPro" id="IPR020449">
    <property type="entry name" value="Tscrpt_reg_AraC-type_HTH"/>
</dbReference>
<dbReference type="GO" id="GO:0043565">
    <property type="term" value="F:sequence-specific DNA binding"/>
    <property type="evidence" value="ECO:0007669"/>
    <property type="project" value="InterPro"/>
</dbReference>
<accession>A0A3D9I8S1</accession>
<evidence type="ECO:0000259" key="5">
    <source>
        <dbReference type="PROSITE" id="PS01124"/>
    </source>
</evidence>
<comment type="caution">
    <text evidence="7">The sequence shown here is derived from an EMBL/GenBank/DDBJ whole genome shotgun (WGS) entry which is preliminary data.</text>
</comment>
<feature type="domain" description="Response regulatory" evidence="6">
    <location>
        <begin position="3"/>
        <end position="120"/>
    </location>
</feature>
<evidence type="ECO:0000256" key="4">
    <source>
        <dbReference type="PROSITE-ProRule" id="PRU00169"/>
    </source>
</evidence>
<keyword evidence="2" id="KW-0238">DNA-binding</keyword>
<dbReference type="Proteomes" id="UP000256977">
    <property type="component" value="Unassembled WGS sequence"/>
</dbReference>
<dbReference type="OrthoDB" id="342399at2"/>